<sequence length="383" mass="42883">MKRSRWDTDPSPPKPPPSAPKSRWDTQVPSSKSPPASRSSSPVPPPSSAPSAPYKRPQPLTLGCHSVENYERLSHIDEGTYGIVWKARSLKTNSLVALKQLKFPESESQAVGFPVAALREISVLQDLSHPHILSTHEMVIGSTSSKVFMVMNLMSCDVKVAIERLPEVMSQGEAKSVMWQLVSAVEYMHGKFYLHRDLKTSNVLVSRDTGKVSICDFGLARKYEIPLKSYTQMVITLWYRCPELLLGETLYGPEVDMWSLGCMFAEILNLEVLFQGQGEVDQLNRIFKLLGVPNGGNWEGFEKLPHANTFSFKGPKGSKLREAFPSNSFSGKTYLNDGGFDLLSRMLSKDPKKRISAGDAAKHHYFTEAPKMTEVRWVFDDEK</sequence>
<dbReference type="PANTHER" id="PTHR24056">
    <property type="entry name" value="CELL DIVISION PROTEIN KINASE"/>
    <property type="match status" value="1"/>
</dbReference>
<feature type="domain" description="Protein kinase" evidence="12">
    <location>
        <begin position="70"/>
        <end position="366"/>
    </location>
</feature>
<evidence type="ECO:0000256" key="7">
    <source>
        <dbReference type="ARBA" id="ARBA00038543"/>
    </source>
</evidence>
<dbReference type="InterPro" id="IPR008271">
    <property type="entry name" value="Ser/Thr_kinase_AS"/>
</dbReference>
<comment type="subunit">
    <text evidence="7">May form a complex composed of at least the catalytic subunit CRK2 and a cyclin.</text>
</comment>
<dbReference type="GO" id="GO:0007346">
    <property type="term" value="P:regulation of mitotic cell cycle"/>
    <property type="evidence" value="ECO:0007669"/>
    <property type="project" value="TreeGrafter"/>
</dbReference>
<dbReference type="FunFam" id="1.10.510.10:FF:000624">
    <property type="entry name" value="Mitogen-activated protein kinase"/>
    <property type="match status" value="1"/>
</dbReference>
<evidence type="ECO:0000313" key="14">
    <source>
        <dbReference type="Proteomes" id="UP001165085"/>
    </source>
</evidence>
<feature type="compositionally biased region" description="Pro residues" evidence="11">
    <location>
        <begin position="10"/>
        <end position="19"/>
    </location>
</feature>
<dbReference type="InterPro" id="IPR050108">
    <property type="entry name" value="CDK"/>
</dbReference>
<keyword evidence="3" id="KW-0808">Transferase</keyword>
<organism evidence="13 14">
    <name type="scientific">Triparma strigata</name>
    <dbReference type="NCBI Taxonomy" id="1606541"/>
    <lineage>
        <taxon>Eukaryota</taxon>
        <taxon>Sar</taxon>
        <taxon>Stramenopiles</taxon>
        <taxon>Ochrophyta</taxon>
        <taxon>Bolidophyceae</taxon>
        <taxon>Parmales</taxon>
        <taxon>Triparmaceae</taxon>
        <taxon>Triparma</taxon>
    </lineage>
</organism>
<evidence type="ECO:0000256" key="4">
    <source>
        <dbReference type="ARBA" id="ARBA00022741"/>
    </source>
</evidence>
<comment type="similarity">
    <text evidence="1">Belongs to the protein kinase superfamily. CMGC Ser/Thr protein kinase family. CDC2/CDKX subfamily.</text>
</comment>
<evidence type="ECO:0000256" key="5">
    <source>
        <dbReference type="ARBA" id="ARBA00022777"/>
    </source>
</evidence>
<dbReference type="PROSITE" id="PS00108">
    <property type="entry name" value="PROTEIN_KINASE_ST"/>
    <property type="match status" value="1"/>
</dbReference>
<evidence type="ECO:0000256" key="9">
    <source>
        <dbReference type="ARBA" id="ARBA00041902"/>
    </source>
</evidence>
<dbReference type="GO" id="GO:0004674">
    <property type="term" value="F:protein serine/threonine kinase activity"/>
    <property type="evidence" value="ECO:0007669"/>
    <property type="project" value="UniProtKB-KW"/>
</dbReference>
<feature type="region of interest" description="Disordered" evidence="11">
    <location>
        <begin position="1"/>
        <end position="60"/>
    </location>
</feature>
<proteinExistence type="inferred from homology"/>
<evidence type="ECO:0000256" key="11">
    <source>
        <dbReference type="SAM" id="MobiDB-lite"/>
    </source>
</evidence>
<protein>
    <recommendedName>
        <fullName evidence="8">Cyclin-dependent kinase 2 homolog</fullName>
    </recommendedName>
    <alternativeName>
        <fullName evidence="9">Cell division control protein 2 homolog</fullName>
    </alternativeName>
    <alternativeName>
        <fullName evidence="10">cdc2-related kinase 2</fullName>
    </alternativeName>
</protein>
<dbReference type="SUPFAM" id="SSF56112">
    <property type="entry name" value="Protein kinase-like (PK-like)"/>
    <property type="match status" value="1"/>
</dbReference>
<dbReference type="Proteomes" id="UP001165085">
    <property type="component" value="Unassembled WGS sequence"/>
</dbReference>
<dbReference type="PROSITE" id="PS50011">
    <property type="entry name" value="PROTEIN_KINASE_DOM"/>
    <property type="match status" value="1"/>
</dbReference>
<evidence type="ECO:0000256" key="10">
    <source>
        <dbReference type="ARBA" id="ARBA00042858"/>
    </source>
</evidence>
<dbReference type="Gene3D" id="1.10.510.10">
    <property type="entry name" value="Transferase(Phosphotransferase) domain 1"/>
    <property type="match status" value="1"/>
</dbReference>
<dbReference type="OrthoDB" id="1732493at2759"/>
<evidence type="ECO:0000313" key="13">
    <source>
        <dbReference type="EMBL" id="GMH78170.1"/>
    </source>
</evidence>
<keyword evidence="14" id="KW-1185">Reference proteome</keyword>
<evidence type="ECO:0000256" key="2">
    <source>
        <dbReference type="ARBA" id="ARBA00022527"/>
    </source>
</evidence>
<dbReference type="PANTHER" id="PTHR24056:SF107">
    <property type="entry name" value="CYCLIN-DEPENDENT KINASE 11A-RELATED"/>
    <property type="match status" value="1"/>
</dbReference>
<dbReference type="InterPro" id="IPR011009">
    <property type="entry name" value="Kinase-like_dom_sf"/>
</dbReference>
<dbReference type="GO" id="GO:0005634">
    <property type="term" value="C:nucleus"/>
    <property type="evidence" value="ECO:0007669"/>
    <property type="project" value="TreeGrafter"/>
</dbReference>
<dbReference type="Pfam" id="PF00069">
    <property type="entry name" value="Pkinase"/>
    <property type="match status" value="1"/>
</dbReference>
<dbReference type="GO" id="GO:0005524">
    <property type="term" value="F:ATP binding"/>
    <property type="evidence" value="ECO:0007669"/>
    <property type="project" value="UniProtKB-KW"/>
</dbReference>
<name>A0A9W7EHJ4_9STRA</name>
<dbReference type="InterPro" id="IPR000719">
    <property type="entry name" value="Prot_kinase_dom"/>
</dbReference>
<gene>
    <name evidence="13" type="ORF">TrST_g875</name>
</gene>
<accession>A0A9W7EHJ4</accession>
<keyword evidence="2" id="KW-0723">Serine/threonine-protein kinase</keyword>
<evidence type="ECO:0000256" key="8">
    <source>
        <dbReference type="ARBA" id="ARBA00039612"/>
    </source>
</evidence>
<evidence type="ECO:0000259" key="12">
    <source>
        <dbReference type="PROSITE" id="PS50011"/>
    </source>
</evidence>
<keyword evidence="4" id="KW-0547">Nucleotide-binding</keyword>
<reference evidence="14" key="1">
    <citation type="journal article" date="2023" name="Commun. Biol.">
        <title>Genome analysis of Parmales, the sister group of diatoms, reveals the evolutionary specialization of diatoms from phago-mixotrophs to photoautotrophs.</title>
        <authorList>
            <person name="Ban H."/>
            <person name="Sato S."/>
            <person name="Yoshikawa S."/>
            <person name="Yamada K."/>
            <person name="Nakamura Y."/>
            <person name="Ichinomiya M."/>
            <person name="Sato N."/>
            <person name="Blanc-Mathieu R."/>
            <person name="Endo H."/>
            <person name="Kuwata A."/>
            <person name="Ogata H."/>
        </authorList>
    </citation>
    <scope>NUCLEOTIDE SEQUENCE [LARGE SCALE GENOMIC DNA]</scope>
    <source>
        <strain evidence="14">NIES 3701</strain>
    </source>
</reference>
<keyword evidence="5" id="KW-0418">Kinase</keyword>
<dbReference type="EMBL" id="BRXY01000218">
    <property type="protein sequence ID" value="GMH78170.1"/>
    <property type="molecule type" value="Genomic_DNA"/>
</dbReference>
<evidence type="ECO:0000256" key="6">
    <source>
        <dbReference type="ARBA" id="ARBA00022840"/>
    </source>
</evidence>
<dbReference type="Gene3D" id="3.30.200.20">
    <property type="entry name" value="Phosphorylase Kinase, domain 1"/>
    <property type="match status" value="1"/>
</dbReference>
<evidence type="ECO:0000256" key="1">
    <source>
        <dbReference type="ARBA" id="ARBA00006485"/>
    </source>
</evidence>
<feature type="compositionally biased region" description="Low complexity" evidence="11">
    <location>
        <begin position="28"/>
        <end position="41"/>
    </location>
</feature>
<dbReference type="SMART" id="SM00220">
    <property type="entry name" value="S_TKc"/>
    <property type="match status" value="1"/>
</dbReference>
<keyword evidence="6" id="KW-0067">ATP-binding</keyword>
<dbReference type="AlphaFoldDB" id="A0A9W7EHJ4"/>
<evidence type="ECO:0000256" key="3">
    <source>
        <dbReference type="ARBA" id="ARBA00022679"/>
    </source>
</evidence>
<comment type="caution">
    <text evidence="13">The sequence shown here is derived from an EMBL/GenBank/DDBJ whole genome shotgun (WGS) entry which is preliminary data.</text>
</comment>